<feature type="compositionally biased region" description="Low complexity" evidence="5">
    <location>
        <begin position="717"/>
        <end position="751"/>
    </location>
</feature>
<feature type="repeat" description="WD" evidence="3">
    <location>
        <begin position="225"/>
        <end position="266"/>
    </location>
</feature>
<evidence type="ECO:0000256" key="3">
    <source>
        <dbReference type="PROSITE-ProRule" id="PRU00221"/>
    </source>
</evidence>
<feature type="compositionally biased region" description="Polar residues" evidence="5">
    <location>
        <begin position="993"/>
        <end position="1003"/>
    </location>
</feature>
<feature type="repeat" description="WD" evidence="3">
    <location>
        <begin position="409"/>
        <end position="450"/>
    </location>
</feature>
<proteinExistence type="predicted"/>
<dbReference type="InterPro" id="IPR020472">
    <property type="entry name" value="WD40_PAC1"/>
</dbReference>
<evidence type="ECO:0000256" key="2">
    <source>
        <dbReference type="ARBA" id="ARBA00022737"/>
    </source>
</evidence>
<feature type="repeat" description="WD" evidence="3">
    <location>
        <begin position="366"/>
        <end position="407"/>
    </location>
</feature>
<dbReference type="SUPFAM" id="SSF50998">
    <property type="entry name" value="Quinoprotein alcohol dehydrogenase-like"/>
    <property type="match status" value="1"/>
</dbReference>
<dbReference type="EMBL" id="SSOP01000413">
    <property type="protein sequence ID" value="KAB5588591.1"/>
    <property type="molecule type" value="Genomic_DNA"/>
</dbReference>
<dbReference type="InterPro" id="IPR011659">
    <property type="entry name" value="WD40"/>
</dbReference>
<feature type="coiled-coil region" evidence="4">
    <location>
        <begin position="1691"/>
        <end position="1777"/>
    </location>
</feature>
<dbReference type="SUPFAM" id="SSF50978">
    <property type="entry name" value="WD40 repeat-like"/>
    <property type="match status" value="1"/>
</dbReference>
<feature type="repeat" description="WD" evidence="3">
    <location>
        <begin position="139"/>
        <end position="180"/>
    </location>
</feature>
<feature type="compositionally biased region" description="Low complexity" evidence="5">
    <location>
        <begin position="776"/>
        <end position="806"/>
    </location>
</feature>
<dbReference type="OrthoDB" id="2130750at2759"/>
<keyword evidence="4" id="KW-0175">Coiled coil</keyword>
<feature type="region of interest" description="Disordered" evidence="5">
    <location>
        <begin position="1795"/>
        <end position="1837"/>
    </location>
</feature>
<sequence length="2076" mass="222675">MGQQLSTLLARWLQGKRVALATFSPDGTWIALAIENEIHVLNAFSGRMALDPLEGHHNQVLSVGFSPDGTRIVSGSHDDTICLWDVQRGQMVLPPLQGHTGPVGSVMFSPDGSCVASGSDDHTICLWDSRSGLKILEPLRGHIDLVLSIAFSPDGRRIISGSCDNLMRLWDAETGHLLLNPLEGHAGLVWSVGFSPDGARIVSGSSNGTICLWDVETGETVLGPLTGHTKPVTSVAFSHDGSQIISSSFDCTVCIWNAQSGEMVSDLLTGPLNGITSVAFSPDGTRILSASGIHPFEPTLYSLHDYAVHLWDARAAPTMHSPLQGHTKQIYSVKYSPDGTLMASGSDDCKICLWDAQTGQMLFDPLIGHRGSIFSIAFSPDSACLVSGSADHSICVWGVSSGEMVLGPLDQHTDKVMSVDFSPDGSRIISGSKDHTVCLWDARSGELVLPPLKDHKSDVILVTFSPDSTCIFSVSYDGICLWDASSGQVLQDLPKYLPTMMQLLYSVDFSPDGTRIAYSSFSKSSRLSLWDAHSRKELPSSPKIHSEVMRCLWDALTGQRLLGPLYGHTEAVVSTVFSPDGTRAVSGSPDKVIRVWDVWVDGAMNEWEWELNEDGWVVDAHSRLLIWVPPSLHRLLMWPRNTLLISSDGYIRLNFERALLGEAWVEPLKVADLKEILSKSGTTIGSKANKADLIAKILATPAALDVANGGSGGGGREAAPAPAAPAAPAEPAEPTPAATQDADADAAAATQVKDDDLLAPPDEFDWDGAEAENEDAVASAAAASTAEAPATSTAEVDAPAADAPVAEESKSTADEELERRKARAARFGVPLVEKPVEKPVSGRGGRGRRGRGDGPKAGSGAGGKGAKEPKEPKAKATEGGKGKKAAEGEKAEKEQPSKAVRISAKEAAPNDDDAKLAARAARFGISTTKGGAGDSAEDEKMKKRGARFGAPLVDRATTANRTMSHTTPARGLARVSGIPTPGTRSGIPPPTSRPRSATGSNTMAAPRDSEAMSRALADAIKAHDPKGYAGELSPQLPSALSSGRRSVAGMARPPSVASTSSVGRSKTPVSASGRYARASLPSRPESRSHVRSLSRAGHEFDVGDPVRIESLAMDGTLRFMGEIDGKNGIWAGVELSAQYAGKGKNDGSVAGVRYFTCAPKCGVFTLPNKLSARNAIPRPSSVASHYGPSVSGRTTPSYPKPVARKKTDDTITNGSRASKYVGVTATDLGPRNPSAASPTRSASTPQGTPKAPRAIPTPRARPSLPGMSTPKAPRPFNPMPPPPVPVDSPRRAPRHNTITPTLSHASTDTFVDDPAPADKLNGVPSVMSVLEMNDKAIQDKIALLIAPPKSTSSLASPALSDSNLGSPVSRDEGAWERIAQLERENDLLRSQLNAKTAAIAEEAAVLNAAIEKAVALEEDKRVALERIAELEKLGSDMDDAHKAKAQAEAKLAQAQSALCDSETRLTELESRLQDSNSKLAESDTKLNDANAKLSESEALVNSLKSTHADELKAKLDQIAALEARVSGLETDLQFERRELGQQVDELRLAGQETIALYEERISGMEGRRYELEDQIAELESQIEALKKGGATVVKGTTAAEIDNETLRDQVSHLQRRLSALEDQLEDARAQAEREDQAARARISKVKESEQAAWRECLELRKEVDGLKREDGLSKTKIEELLEALREGAVTLEAARGDVEGLRAEVADLESLKTGVQPGGEASSVDAGHVIQLRRELDQAKKALEVAEKAELDLHAVVEGLEKEKAELEHLVEATALKQATDQMLIAGLQSKQLRPAKSRERLRGVASQEQLRAESPNPRRDSVDSDSSRTSKSGRGKREIAGLKHIISGLEEEIRQWSSKCTILEQENKLLESGTEQLQIAMRRLEATIDDRLGKNADGESPFDGSDGERIKRVETENELMKTKITEMEQKHARVVLELNKEITELENLVESKIYREDDLERELERCKEKLARAQRNSSRLSAESALTNGTTGGKIKPVNISVVTTLAPDTEGRCELCESKDHDGMDCPILHDGNDGNEEDTIVQRRVSEASNLWCDDCEEFGHTVHSCPNSQDVF</sequence>
<dbReference type="PROSITE" id="PS00845">
    <property type="entry name" value="CAP_GLY_1"/>
    <property type="match status" value="1"/>
</dbReference>
<feature type="region of interest" description="Disordered" evidence="5">
    <location>
        <begin position="1026"/>
        <end position="1096"/>
    </location>
</feature>
<evidence type="ECO:0000256" key="4">
    <source>
        <dbReference type="SAM" id="Coils"/>
    </source>
</evidence>
<dbReference type="InterPro" id="IPR011047">
    <property type="entry name" value="Quinoprotein_ADH-like_sf"/>
</dbReference>
<feature type="compositionally biased region" description="Polar residues" evidence="5">
    <location>
        <begin position="957"/>
        <end position="967"/>
    </location>
</feature>
<feature type="compositionally biased region" description="Acidic residues" evidence="5">
    <location>
        <begin position="762"/>
        <end position="775"/>
    </location>
</feature>
<dbReference type="SUPFAM" id="SSF74924">
    <property type="entry name" value="Cap-Gly domain"/>
    <property type="match status" value="1"/>
</dbReference>
<dbReference type="Gene3D" id="2.30.30.190">
    <property type="entry name" value="CAP Gly-rich-like domain"/>
    <property type="match status" value="1"/>
</dbReference>
<feature type="compositionally biased region" description="Pro residues" evidence="5">
    <location>
        <begin position="1272"/>
        <end position="1286"/>
    </location>
</feature>
<comment type="caution">
    <text evidence="7">The sequence shown here is derived from an EMBL/GenBank/DDBJ whole genome shotgun (WGS) entry which is preliminary data.</text>
</comment>
<dbReference type="InterPro" id="IPR036859">
    <property type="entry name" value="CAP-Gly_dom_sf"/>
</dbReference>
<feature type="coiled-coil region" evidence="4">
    <location>
        <begin position="1911"/>
        <end position="1984"/>
    </location>
</feature>
<keyword evidence="2" id="KW-0677">Repeat</keyword>
<feature type="compositionally biased region" description="Polar residues" evidence="5">
    <location>
        <begin position="1296"/>
        <end position="1309"/>
    </location>
</feature>
<feature type="compositionally biased region" description="Polar residues" evidence="5">
    <location>
        <begin position="1056"/>
        <end position="1070"/>
    </location>
</feature>
<evidence type="ECO:0000256" key="1">
    <source>
        <dbReference type="ARBA" id="ARBA00022574"/>
    </source>
</evidence>
<dbReference type="SMART" id="SM00320">
    <property type="entry name" value="WD40"/>
    <property type="match status" value="12"/>
</dbReference>
<dbReference type="Gene3D" id="4.10.60.10">
    <property type="entry name" value="Zinc finger, CCHC-type"/>
    <property type="match status" value="1"/>
</dbReference>
<reference evidence="7 8" key="1">
    <citation type="journal article" date="2019" name="Fungal Biol. Biotechnol.">
        <title>Draft genome sequence of fastidious pathogen Ceratobasidium theobromae, which causes vascular-streak dieback in Theobroma cacao.</title>
        <authorList>
            <person name="Ali S.S."/>
            <person name="Asman A."/>
            <person name="Shao J."/>
            <person name="Firmansyah A.P."/>
            <person name="Susilo A.W."/>
            <person name="Rosmana A."/>
            <person name="McMahon P."/>
            <person name="Junaid M."/>
            <person name="Guest D."/>
            <person name="Kheng T.Y."/>
            <person name="Meinhardt L.W."/>
            <person name="Bailey B.A."/>
        </authorList>
    </citation>
    <scope>NUCLEOTIDE SEQUENCE [LARGE SCALE GENOMIC DNA]</scope>
    <source>
        <strain evidence="7 8">CT2</strain>
    </source>
</reference>
<feature type="repeat" description="WD" evidence="3">
    <location>
        <begin position="96"/>
        <end position="137"/>
    </location>
</feature>
<evidence type="ECO:0000259" key="6">
    <source>
        <dbReference type="PROSITE" id="PS50245"/>
    </source>
</evidence>
<feature type="compositionally biased region" description="Gly residues" evidence="5">
    <location>
        <begin position="855"/>
        <end position="864"/>
    </location>
</feature>
<feature type="repeat" description="WD" evidence="3">
    <location>
        <begin position="323"/>
        <end position="364"/>
    </location>
</feature>
<feature type="repeat" description="WD" evidence="3">
    <location>
        <begin position="182"/>
        <end position="223"/>
    </location>
</feature>
<organism evidence="7 8">
    <name type="scientific">Ceratobasidium theobromae</name>
    <dbReference type="NCBI Taxonomy" id="1582974"/>
    <lineage>
        <taxon>Eukaryota</taxon>
        <taxon>Fungi</taxon>
        <taxon>Dikarya</taxon>
        <taxon>Basidiomycota</taxon>
        <taxon>Agaricomycotina</taxon>
        <taxon>Agaricomycetes</taxon>
        <taxon>Cantharellales</taxon>
        <taxon>Ceratobasidiaceae</taxon>
        <taxon>Ceratobasidium</taxon>
    </lineage>
</organism>
<dbReference type="PANTHER" id="PTHR19879">
    <property type="entry name" value="TRANSCRIPTION INITIATION FACTOR TFIID"/>
    <property type="match status" value="1"/>
</dbReference>
<keyword evidence="1 3" id="KW-0853">WD repeat</keyword>
<feature type="region of interest" description="Disordered" evidence="5">
    <location>
        <begin position="1178"/>
        <end position="1309"/>
    </location>
</feature>
<keyword evidence="8" id="KW-1185">Reference proteome</keyword>
<evidence type="ECO:0000256" key="5">
    <source>
        <dbReference type="SAM" id="MobiDB-lite"/>
    </source>
</evidence>
<gene>
    <name evidence="7" type="ORF">CTheo_7965</name>
</gene>
<dbReference type="InterPro" id="IPR001680">
    <property type="entry name" value="WD40_rpt"/>
</dbReference>
<name>A0A5N5QB05_9AGAM</name>
<dbReference type="PROSITE" id="PS50082">
    <property type="entry name" value="WD_REPEATS_2"/>
    <property type="match status" value="9"/>
</dbReference>
<dbReference type="PRINTS" id="PR00320">
    <property type="entry name" value="GPROTEINBRPT"/>
</dbReference>
<feature type="repeat" description="WD" evidence="3">
    <location>
        <begin position="53"/>
        <end position="94"/>
    </location>
</feature>
<dbReference type="PROSITE" id="PS50294">
    <property type="entry name" value="WD_REPEATS_REGION"/>
    <property type="match status" value="9"/>
</dbReference>
<dbReference type="InterPro" id="IPR019775">
    <property type="entry name" value="WD40_repeat_CS"/>
</dbReference>
<dbReference type="InterPro" id="IPR000938">
    <property type="entry name" value="CAP-Gly_domain"/>
</dbReference>
<dbReference type="Gene3D" id="1.10.287.1490">
    <property type="match status" value="1"/>
</dbReference>
<feature type="compositionally biased region" description="Basic and acidic residues" evidence="5">
    <location>
        <begin position="807"/>
        <end position="819"/>
    </location>
</feature>
<feature type="coiled-coil region" evidence="4">
    <location>
        <begin position="1378"/>
        <end position="1648"/>
    </location>
</feature>
<dbReference type="Pfam" id="PF07676">
    <property type="entry name" value="PD40"/>
    <property type="match status" value="1"/>
</dbReference>
<dbReference type="PANTHER" id="PTHR19879:SF9">
    <property type="entry name" value="TRANSCRIPTION INITIATION FACTOR TFIID SUBUNIT 5"/>
    <property type="match status" value="1"/>
</dbReference>
<dbReference type="SMART" id="SM01052">
    <property type="entry name" value="CAP_GLY"/>
    <property type="match status" value="1"/>
</dbReference>
<dbReference type="PROSITE" id="PS00678">
    <property type="entry name" value="WD_REPEATS_1"/>
    <property type="match status" value="8"/>
</dbReference>
<dbReference type="CDD" id="cd00200">
    <property type="entry name" value="WD40"/>
    <property type="match status" value="2"/>
</dbReference>
<dbReference type="Pfam" id="PF00400">
    <property type="entry name" value="WD40"/>
    <property type="match status" value="11"/>
</dbReference>
<feature type="compositionally biased region" description="Polar residues" evidence="5">
    <location>
        <begin position="1035"/>
        <end position="1044"/>
    </location>
</feature>
<feature type="compositionally biased region" description="Basic and acidic residues" evidence="5">
    <location>
        <begin position="865"/>
        <end position="896"/>
    </location>
</feature>
<dbReference type="Gene3D" id="2.130.10.10">
    <property type="entry name" value="YVTN repeat-like/Quinoprotein amine dehydrogenase"/>
    <property type="match status" value="5"/>
</dbReference>
<protein>
    <submittedName>
        <fullName evidence="7">CAP-Gly domain-containing linker protein</fullName>
    </submittedName>
</protein>
<evidence type="ECO:0000313" key="7">
    <source>
        <dbReference type="EMBL" id="KAB5588591.1"/>
    </source>
</evidence>
<feature type="repeat" description="WD" evidence="3">
    <location>
        <begin position="565"/>
        <end position="598"/>
    </location>
</feature>
<evidence type="ECO:0000313" key="8">
    <source>
        <dbReference type="Proteomes" id="UP000383932"/>
    </source>
</evidence>
<accession>A0A5N5QB05</accession>
<feature type="compositionally biased region" description="Low complexity" evidence="5">
    <location>
        <begin position="1230"/>
        <end position="1262"/>
    </location>
</feature>
<dbReference type="Proteomes" id="UP000383932">
    <property type="component" value="Unassembled WGS sequence"/>
</dbReference>
<dbReference type="InterPro" id="IPR036322">
    <property type="entry name" value="WD40_repeat_dom_sf"/>
</dbReference>
<feature type="compositionally biased region" description="Basic and acidic residues" evidence="5">
    <location>
        <begin position="1817"/>
        <end position="1829"/>
    </location>
</feature>
<feature type="region of interest" description="Disordered" evidence="5">
    <location>
        <begin position="709"/>
        <end position="1012"/>
    </location>
</feature>
<feature type="domain" description="CAP-Gly" evidence="6">
    <location>
        <begin position="1121"/>
        <end position="1166"/>
    </location>
</feature>
<dbReference type="Pfam" id="PF01302">
    <property type="entry name" value="CAP_GLY"/>
    <property type="match status" value="1"/>
</dbReference>
<dbReference type="InterPro" id="IPR015943">
    <property type="entry name" value="WD40/YVTN_repeat-like_dom_sf"/>
</dbReference>
<dbReference type="PROSITE" id="PS50245">
    <property type="entry name" value="CAP_GLY_2"/>
    <property type="match status" value="1"/>
</dbReference>